<dbReference type="STRING" id="1817813.A2008_09220"/>
<feature type="domain" description="Large ribosomal subunit protein bL25 beta" evidence="8">
    <location>
        <begin position="104"/>
        <end position="187"/>
    </location>
</feature>
<evidence type="ECO:0000256" key="5">
    <source>
        <dbReference type="HAMAP-Rule" id="MF_01334"/>
    </source>
</evidence>
<evidence type="ECO:0000313" key="9">
    <source>
        <dbReference type="EMBL" id="OGM07515.1"/>
    </source>
</evidence>
<comment type="similarity">
    <text evidence="5">Belongs to the bacterial ribosomal protein bL25 family. CTC subfamily.</text>
</comment>
<keyword evidence="4 5" id="KW-0687">Ribonucleoprotein</keyword>
<evidence type="ECO:0000256" key="6">
    <source>
        <dbReference type="SAM" id="MobiDB-lite"/>
    </source>
</evidence>
<evidence type="ECO:0000256" key="4">
    <source>
        <dbReference type="ARBA" id="ARBA00023274"/>
    </source>
</evidence>
<keyword evidence="2 5" id="KW-0694">RNA-binding</keyword>
<dbReference type="Pfam" id="PF01386">
    <property type="entry name" value="Ribosomal_L25p"/>
    <property type="match status" value="1"/>
</dbReference>
<evidence type="ECO:0000259" key="7">
    <source>
        <dbReference type="Pfam" id="PF01386"/>
    </source>
</evidence>
<dbReference type="Pfam" id="PF14693">
    <property type="entry name" value="Ribosomal_TL5_C"/>
    <property type="match status" value="1"/>
</dbReference>
<protein>
    <recommendedName>
        <fullName evidence="5">Large ribosomal subunit protein bL25</fullName>
    </recommendedName>
    <alternativeName>
        <fullName evidence="5">General stress protein CTC</fullName>
    </alternativeName>
</protein>
<dbReference type="InterPro" id="IPR020056">
    <property type="entry name" value="Rbsml_bL25/Gln-tRNA_synth_N"/>
</dbReference>
<keyword evidence="3 5" id="KW-0689">Ribosomal protein</keyword>
<dbReference type="EMBL" id="MGFH01000042">
    <property type="protein sequence ID" value="OGM07515.1"/>
    <property type="molecule type" value="Genomic_DNA"/>
</dbReference>
<evidence type="ECO:0000256" key="3">
    <source>
        <dbReference type="ARBA" id="ARBA00022980"/>
    </source>
</evidence>
<dbReference type="NCBIfam" id="TIGR00731">
    <property type="entry name" value="bL25_bact_ctc"/>
    <property type="match status" value="1"/>
</dbReference>
<reference evidence="9 10" key="1">
    <citation type="journal article" date="2016" name="Nat. Commun.">
        <title>Thousands of microbial genomes shed light on interconnected biogeochemical processes in an aquifer system.</title>
        <authorList>
            <person name="Anantharaman K."/>
            <person name="Brown C.T."/>
            <person name="Hug L.A."/>
            <person name="Sharon I."/>
            <person name="Castelle C.J."/>
            <person name="Probst A.J."/>
            <person name="Thomas B.C."/>
            <person name="Singh A."/>
            <person name="Wilkins M.J."/>
            <person name="Karaoz U."/>
            <person name="Brodie E.L."/>
            <person name="Williams K.H."/>
            <person name="Hubbard S.S."/>
            <person name="Banfield J.F."/>
        </authorList>
    </citation>
    <scope>NUCLEOTIDE SEQUENCE [LARGE SCALE GENOMIC DNA]</scope>
</reference>
<evidence type="ECO:0000313" key="10">
    <source>
        <dbReference type="Proteomes" id="UP000178735"/>
    </source>
</evidence>
<name>A0A1F7WZP6_9BACT</name>
<dbReference type="Gene3D" id="2.170.120.20">
    <property type="entry name" value="Ribosomal protein L25, beta domain"/>
    <property type="match status" value="1"/>
</dbReference>
<dbReference type="InterPro" id="IPR001021">
    <property type="entry name" value="Ribosomal_bL25_long"/>
</dbReference>
<sequence length="223" mass="24915">MKQVSIKAEVRKSAGTSANNKLKTKGRIPAILYGRGKESTMLTLTKLDFENIFKKNNKRAIYSVNFNDGAKDLVKNTLIKDIQYDPIKMRITHVDFYEYDENKKIRTRVPVLTHGTPIGLKKGGILTHIKDQVEIDCLPINIPDHFEVDVTNLDVHHTIRVSDLTVAKEIHVISDPHDVLITVSMPRIEEEKPAGEGEAAAVTGEQPAQPEVVAKGKTAKEEK</sequence>
<comment type="caution">
    <text evidence="9">The sequence shown here is derived from an EMBL/GenBank/DDBJ whole genome shotgun (WGS) entry which is preliminary data.</text>
</comment>
<evidence type="ECO:0000259" key="8">
    <source>
        <dbReference type="Pfam" id="PF14693"/>
    </source>
</evidence>
<accession>A0A1F7WZP6</accession>
<dbReference type="GO" id="GO:0006412">
    <property type="term" value="P:translation"/>
    <property type="evidence" value="ECO:0007669"/>
    <property type="project" value="UniProtKB-UniRule"/>
</dbReference>
<dbReference type="Gene3D" id="2.40.240.10">
    <property type="entry name" value="Ribosomal Protein L25, Chain P"/>
    <property type="match status" value="1"/>
</dbReference>
<dbReference type="InterPro" id="IPR011035">
    <property type="entry name" value="Ribosomal_bL25/Gln-tRNA_synth"/>
</dbReference>
<dbReference type="AlphaFoldDB" id="A0A1F7WZP6"/>
<evidence type="ECO:0000256" key="2">
    <source>
        <dbReference type="ARBA" id="ARBA00022884"/>
    </source>
</evidence>
<dbReference type="CDD" id="cd00495">
    <property type="entry name" value="Ribosomal_L25_TL5_CTC"/>
    <property type="match status" value="1"/>
</dbReference>
<feature type="region of interest" description="Disordered" evidence="6">
    <location>
        <begin position="190"/>
        <end position="223"/>
    </location>
</feature>
<dbReference type="InterPro" id="IPR029751">
    <property type="entry name" value="Ribosomal_L25_dom"/>
</dbReference>
<dbReference type="GO" id="GO:0022625">
    <property type="term" value="C:cytosolic large ribosomal subunit"/>
    <property type="evidence" value="ECO:0007669"/>
    <property type="project" value="TreeGrafter"/>
</dbReference>
<organism evidence="9 10">
    <name type="scientific">Candidatus Wallbacteria bacterium GWC2_49_35</name>
    <dbReference type="NCBI Taxonomy" id="1817813"/>
    <lineage>
        <taxon>Bacteria</taxon>
        <taxon>Candidatus Walliibacteriota</taxon>
    </lineage>
</organism>
<keyword evidence="1 5" id="KW-0699">rRNA-binding</keyword>
<evidence type="ECO:0000256" key="1">
    <source>
        <dbReference type="ARBA" id="ARBA00022730"/>
    </source>
</evidence>
<dbReference type="PANTHER" id="PTHR33284:SF1">
    <property type="entry name" value="RIBOSOMAL PROTEIN L25_GLN-TRNA SYNTHETASE, ANTI-CODON-BINDING DOMAIN-CONTAINING PROTEIN"/>
    <property type="match status" value="1"/>
</dbReference>
<dbReference type="InterPro" id="IPR020930">
    <property type="entry name" value="Ribosomal_uL5_bac-type"/>
</dbReference>
<dbReference type="PANTHER" id="PTHR33284">
    <property type="entry name" value="RIBOSOMAL PROTEIN L25/GLN-TRNA SYNTHETASE, ANTI-CODON-BINDING DOMAIN-CONTAINING PROTEIN"/>
    <property type="match status" value="1"/>
</dbReference>
<comment type="subunit">
    <text evidence="5">Part of the 50S ribosomal subunit; part of the 5S rRNA/L5/L18/L25 subcomplex. Contacts the 5S rRNA. Binds to the 5S rRNA independently of L5 and L18.</text>
</comment>
<dbReference type="HAMAP" id="MF_01334">
    <property type="entry name" value="Ribosomal_bL25_CTC"/>
    <property type="match status" value="1"/>
</dbReference>
<feature type="domain" description="Large ribosomal subunit protein bL25 L25" evidence="7">
    <location>
        <begin position="6"/>
        <end position="96"/>
    </location>
</feature>
<comment type="function">
    <text evidence="5">This is one of the proteins that binds to the 5S RNA in the ribosome where it forms part of the central protuberance.</text>
</comment>
<dbReference type="Proteomes" id="UP000178735">
    <property type="component" value="Unassembled WGS sequence"/>
</dbReference>
<gene>
    <name evidence="5" type="primary">rplY</name>
    <name evidence="5" type="synonym">ctc</name>
    <name evidence="9" type="ORF">A2008_09220</name>
</gene>
<proteinExistence type="inferred from homology"/>
<dbReference type="InterPro" id="IPR037121">
    <property type="entry name" value="Ribosomal_bL25_C"/>
</dbReference>
<dbReference type="GO" id="GO:0003735">
    <property type="term" value="F:structural constituent of ribosome"/>
    <property type="evidence" value="ECO:0007669"/>
    <property type="project" value="InterPro"/>
</dbReference>
<dbReference type="InterPro" id="IPR020057">
    <property type="entry name" value="Ribosomal_bL25_b-dom"/>
</dbReference>
<dbReference type="SUPFAM" id="SSF50715">
    <property type="entry name" value="Ribosomal protein L25-like"/>
    <property type="match status" value="1"/>
</dbReference>
<dbReference type="GO" id="GO:0008097">
    <property type="term" value="F:5S rRNA binding"/>
    <property type="evidence" value="ECO:0007669"/>
    <property type="project" value="InterPro"/>
</dbReference>